<evidence type="ECO:0000256" key="1">
    <source>
        <dbReference type="SAM" id="MobiDB-lite"/>
    </source>
</evidence>
<feature type="compositionally biased region" description="Polar residues" evidence="1">
    <location>
        <begin position="41"/>
        <end position="52"/>
    </location>
</feature>
<feature type="compositionally biased region" description="Polar residues" evidence="1">
    <location>
        <begin position="71"/>
        <end position="96"/>
    </location>
</feature>
<feature type="compositionally biased region" description="Basic and acidic residues" evidence="1">
    <location>
        <begin position="111"/>
        <end position="122"/>
    </location>
</feature>
<protein>
    <submittedName>
        <fullName evidence="2">Uncharacterized protein</fullName>
    </submittedName>
</protein>
<feature type="region of interest" description="Disordered" evidence="1">
    <location>
        <begin position="216"/>
        <end position="247"/>
    </location>
</feature>
<accession>A0A9N7VA62</accession>
<name>A0A9N7VA62_PLEPL</name>
<feature type="region of interest" description="Disordered" evidence="1">
    <location>
        <begin position="418"/>
        <end position="452"/>
    </location>
</feature>
<dbReference type="AlphaFoldDB" id="A0A9N7VA62"/>
<dbReference type="Proteomes" id="UP001153269">
    <property type="component" value="Unassembled WGS sequence"/>
</dbReference>
<organism evidence="2 3">
    <name type="scientific">Pleuronectes platessa</name>
    <name type="common">European plaice</name>
    <dbReference type="NCBI Taxonomy" id="8262"/>
    <lineage>
        <taxon>Eukaryota</taxon>
        <taxon>Metazoa</taxon>
        <taxon>Chordata</taxon>
        <taxon>Craniata</taxon>
        <taxon>Vertebrata</taxon>
        <taxon>Euteleostomi</taxon>
        <taxon>Actinopterygii</taxon>
        <taxon>Neopterygii</taxon>
        <taxon>Teleostei</taxon>
        <taxon>Neoteleostei</taxon>
        <taxon>Acanthomorphata</taxon>
        <taxon>Carangaria</taxon>
        <taxon>Pleuronectiformes</taxon>
        <taxon>Pleuronectoidei</taxon>
        <taxon>Pleuronectidae</taxon>
        <taxon>Pleuronectes</taxon>
    </lineage>
</organism>
<keyword evidence="3" id="KW-1185">Reference proteome</keyword>
<reference evidence="2" key="1">
    <citation type="submission" date="2020-03" db="EMBL/GenBank/DDBJ databases">
        <authorList>
            <person name="Weist P."/>
        </authorList>
    </citation>
    <scope>NUCLEOTIDE SEQUENCE</scope>
</reference>
<feature type="region of interest" description="Disordered" evidence="1">
    <location>
        <begin position="1"/>
        <end position="149"/>
    </location>
</feature>
<feature type="compositionally biased region" description="Basic and acidic residues" evidence="1">
    <location>
        <begin position="224"/>
        <end position="237"/>
    </location>
</feature>
<evidence type="ECO:0000313" key="3">
    <source>
        <dbReference type="Proteomes" id="UP001153269"/>
    </source>
</evidence>
<comment type="caution">
    <text evidence="2">The sequence shown here is derived from an EMBL/GenBank/DDBJ whole genome shotgun (WGS) entry which is preliminary data.</text>
</comment>
<evidence type="ECO:0000313" key="2">
    <source>
        <dbReference type="EMBL" id="CAB1448653.1"/>
    </source>
</evidence>
<sequence length="476" mass="51464">MRKLDEAGEALPSKAEPVTINRALKTGNTLEKSAAPRSWKKLSTSEQEQSSPPKDPSKTISDPPVKKAKLLNTTSASCEESPSQFPKASLKRTASTDSEEELSSDGSKVNLFRERDEDDKARCVRQYSNRVKAKRKAEETSSDPQETCQELESVPTVLIQIDHSYGQGEGTGSSEVIVFACDQPHDVDVVIEASEEQMKTFNQPEVQAQENQIVYEPISSPESNDERETATEPERHHGVSLLDIQNPESQQVIEEASTSEENKICDPQAAAEENVTEQVCVFGSQAAAAVEMELESVSTSETSLTAQLEQSDVDVRQVAVISSSDDISTTDGQAEDAAQNTGFSECISASQFSDQVQEDAGFEEAEDVTVTTTTAATEAEVPDSTSEEYVISEPAAESHIPFDIVTQAVAESGLTSSFSEEVSQDDGLVGKEDSLLNGSQYTDDKSSDLSQQPSCVLMDVNTTETDMAKLSCATTH</sequence>
<dbReference type="EMBL" id="CADEAL010003985">
    <property type="protein sequence ID" value="CAB1448653.1"/>
    <property type="molecule type" value="Genomic_DNA"/>
</dbReference>
<gene>
    <name evidence="2" type="ORF">PLEPLA_LOCUS36303</name>
</gene>
<proteinExistence type="predicted"/>